<evidence type="ECO:0000256" key="4">
    <source>
        <dbReference type="ARBA" id="ARBA00022833"/>
    </source>
</evidence>
<feature type="domain" description="RING-type" evidence="9">
    <location>
        <begin position="13"/>
        <end position="55"/>
    </location>
</feature>
<dbReference type="EMBL" id="JAYKXH010000004">
    <property type="protein sequence ID" value="KAK7172438.1"/>
    <property type="molecule type" value="Genomic_DNA"/>
</dbReference>
<feature type="region of interest" description="Disordered" evidence="8">
    <location>
        <begin position="301"/>
        <end position="320"/>
    </location>
</feature>
<feature type="domain" description="B30.2/SPRY" evidence="10">
    <location>
        <begin position="367"/>
        <end position="561"/>
    </location>
</feature>
<dbReference type="GO" id="GO:0008270">
    <property type="term" value="F:zinc ion binding"/>
    <property type="evidence" value="ECO:0007669"/>
    <property type="project" value="UniProtKB-KW"/>
</dbReference>
<name>A0AAN9DI09_9TELE</name>
<dbReference type="PANTHER" id="PTHR25465:SF14">
    <property type="entry name" value="E3 UBIQUITIN-PROTEIN LIGASE TRIM65"/>
    <property type="match status" value="1"/>
</dbReference>
<dbReference type="PROSITE" id="PS50188">
    <property type="entry name" value="B302_SPRY"/>
    <property type="match status" value="1"/>
</dbReference>
<comment type="caution">
    <text evidence="11">The sequence shown here is derived from an EMBL/GenBank/DDBJ whole genome shotgun (WGS) entry which is preliminary data.</text>
</comment>
<evidence type="ECO:0000256" key="8">
    <source>
        <dbReference type="SAM" id="MobiDB-lite"/>
    </source>
</evidence>
<dbReference type="InterPro" id="IPR051051">
    <property type="entry name" value="E3_ubiq-ligase_TRIM/RNF"/>
</dbReference>
<dbReference type="InterPro" id="IPR017907">
    <property type="entry name" value="Znf_RING_CS"/>
</dbReference>
<keyword evidence="3 6" id="KW-0863">Zinc-finger</keyword>
<reference evidence="11 12" key="1">
    <citation type="submission" date="2024-02" db="EMBL/GenBank/DDBJ databases">
        <title>Chromosome-level genome assembly of the Eurasian Minnow (Phoxinus phoxinus).</title>
        <authorList>
            <person name="Oriowo T.O."/>
            <person name="Martin S."/>
            <person name="Stange M."/>
            <person name="Chrysostomakis Y."/>
            <person name="Brown T."/>
            <person name="Winkler S."/>
            <person name="Kukowka S."/>
            <person name="Myers E.W."/>
            <person name="Bohne A."/>
        </authorList>
    </citation>
    <scope>NUCLEOTIDE SEQUENCE [LARGE SCALE GENOMIC DNA]</scope>
    <source>
        <strain evidence="11">ZFMK-TIS-60720</strain>
        <tissue evidence="11">Whole Organism</tissue>
    </source>
</reference>
<dbReference type="PANTHER" id="PTHR25465">
    <property type="entry name" value="B-BOX DOMAIN CONTAINING"/>
    <property type="match status" value="1"/>
</dbReference>
<evidence type="ECO:0000256" key="1">
    <source>
        <dbReference type="ARBA" id="ARBA00022588"/>
    </source>
</evidence>
<dbReference type="GO" id="GO:0045087">
    <property type="term" value="P:innate immune response"/>
    <property type="evidence" value="ECO:0007669"/>
    <property type="project" value="UniProtKB-KW"/>
</dbReference>
<sequence length="561" mass="61653">MASAAWAPEAFACPICLDTLRDPATLPCGHSYCLRCIQTHWDQRPKASCECPQCRQRFAPRPALARSPVLMEALEQLRLSESVPACAPGLYPALPAGPPPLELCCRRECGLPGHRGHQALRPEEQQLKIQQELIGLTARIEAGIADRERVIQSLPRVSEAHKVSLQQLMADSQAVFADVLRSVELGRSQVLDLLHTHARSCSTHTQARAQQLQQEILQLRQRHQQLRSLQDPDTLLSAFAAVDCADPPASAAMEVVTPHALMSGVTASLQAFREETENLTRTSLARVFRVVNDAAALAHSSSQSCDPGVVSSQSQPPSLNPAFQITEVKSDSAKPDVKPEVKASFPATQEHLTDQGSASPVEGSASCGLATPAPKTREEMLKFRTELTLDPNSAFRQIRLSDGYRKATLCAESQNYPAHADRFVFWRQVMCAEPLAGSPSYWELEWTGHRVTVGVAYKDMDRSSAEDCARLGHNTHSWSLYWSGKAFSLWHAGRETALAGPKARRLGVYVDQQAGVLAFYRVSHTQAQEICCIHTHFHGPLFASFRFWSGVGSSVTICELN</sequence>
<dbReference type="SMART" id="SM00449">
    <property type="entry name" value="SPRY"/>
    <property type="match status" value="1"/>
</dbReference>
<dbReference type="Pfam" id="PF00622">
    <property type="entry name" value="SPRY"/>
    <property type="match status" value="1"/>
</dbReference>
<dbReference type="SUPFAM" id="SSF57850">
    <property type="entry name" value="RING/U-box"/>
    <property type="match status" value="1"/>
</dbReference>
<keyword evidence="1" id="KW-0399">Innate immunity</keyword>
<keyword evidence="4" id="KW-0862">Zinc</keyword>
<dbReference type="InterPro" id="IPR006574">
    <property type="entry name" value="PRY"/>
</dbReference>
<evidence type="ECO:0000256" key="5">
    <source>
        <dbReference type="ARBA" id="ARBA00022859"/>
    </source>
</evidence>
<dbReference type="Proteomes" id="UP001364617">
    <property type="component" value="Unassembled WGS sequence"/>
</dbReference>
<dbReference type="InterPro" id="IPR001870">
    <property type="entry name" value="B30.2/SPRY"/>
</dbReference>
<evidence type="ECO:0000313" key="12">
    <source>
        <dbReference type="Proteomes" id="UP001364617"/>
    </source>
</evidence>
<dbReference type="InterPro" id="IPR001841">
    <property type="entry name" value="Znf_RING"/>
</dbReference>
<evidence type="ECO:0000256" key="2">
    <source>
        <dbReference type="ARBA" id="ARBA00022723"/>
    </source>
</evidence>
<dbReference type="Gene3D" id="3.30.40.10">
    <property type="entry name" value="Zinc/RING finger domain, C3HC4 (zinc finger)"/>
    <property type="match status" value="1"/>
</dbReference>
<dbReference type="PROSITE" id="PS50089">
    <property type="entry name" value="ZF_RING_2"/>
    <property type="match status" value="1"/>
</dbReference>
<feature type="coiled-coil region" evidence="7">
    <location>
        <begin position="202"/>
        <end position="229"/>
    </location>
</feature>
<dbReference type="InterPro" id="IPR003879">
    <property type="entry name" value="Butyrophylin_SPRY"/>
</dbReference>
<dbReference type="InterPro" id="IPR013320">
    <property type="entry name" value="ConA-like_dom_sf"/>
</dbReference>
<dbReference type="Gene3D" id="2.60.120.920">
    <property type="match status" value="1"/>
</dbReference>
<proteinExistence type="predicted"/>
<evidence type="ECO:0000256" key="6">
    <source>
        <dbReference type="PROSITE-ProRule" id="PRU00175"/>
    </source>
</evidence>
<dbReference type="GO" id="GO:0005737">
    <property type="term" value="C:cytoplasm"/>
    <property type="evidence" value="ECO:0007669"/>
    <property type="project" value="UniProtKB-ARBA"/>
</dbReference>
<dbReference type="InterPro" id="IPR003877">
    <property type="entry name" value="SPRY_dom"/>
</dbReference>
<organism evidence="11 12">
    <name type="scientific">Phoxinus phoxinus</name>
    <name type="common">Eurasian minnow</name>
    <dbReference type="NCBI Taxonomy" id="58324"/>
    <lineage>
        <taxon>Eukaryota</taxon>
        <taxon>Metazoa</taxon>
        <taxon>Chordata</taxon>
        <taxon>Craniata</taxon>
        <taxon>Vertebrata</taxon>
        <taxon>Euteleostomi</taxon>
        <taxon>Actinopterygii</taxon>
        <taxon>Neopterygii</taxon>
        <taxon>Teleostei</taxon>
        <taxon>Ostariophysi</taxon>
        <taxon>Cypriniformes</taxon>
        <taxon>Leuciscidae</taxon>
        <taxon>Phoxininae</taxon>
        <taxon>Phoxinus</taxon>
    </lineage>
</organism>
<accession>A0AAN9DI09</accession>
<dbReference type="InterPro" id="IPR058030">
    <property type="entry name" value="TRIM8/14/16/25/29/45/65_CC"/>
</dbReference>
<feature type="region of interest" description="Disordered" evidence="8">
    <location>
        <begin position="351"/>
        <end position="371"/>
    </location>
</feature>
<dbReference type="Pfam" id="PF25600">
    <property type="entry name" value="TRIM_CC"/>
    <property type="match status" value="1"/>
</dbReference>
<evidence type="ECO:0000256" key="3">
    <source>
        <dbReference type="ARBA" id="ARBA00022771"/>
    </source>
</evidence>
<dbReference type="SMART" id="SM00184">
    <property type="entry name" value="RING"/>
    <property type="match status" value="1"/>
</dbReference>
<keyword evidence="12" id="KW-1185">Reference proteome</keyword>
<dbReference type="InterPro" id="IPR013083">
    <property type="entry name" value="Znf_RING/FYVE/PHD"/>
</dbReference>
<dbReference type="InterPro" id="IPR043136">
    <property type="entry name" value="B30.2/SPRY_sf"/>
</dbReference>
<evidence type="ECO:0000259" key="9">
    <source>
        <dbReference type="PROSITE" id="PS50089"/>
    </source>
</evidence>
<gene>
    <name evidence="11" type="ORF">R3I93_004697</name>
</gene>
<evidence type="ECO:0000259" key="10">
    <source>
        <dbReference type="PROSITE" id="PS50188"/>
    </source>
</evidence>
<dbReference type="PRINTS" id="PR01407">
    <property type="entry name" value="BUTYPHLNCDUF"/>
</dbReference>
<dbReference type="AlphaFoldDB" id="A0AAN9DI09"/>
<dbReference type="PROSITE" id="PS00518">
    <property type="entry name" value="ZF_RING_1"/>
    <property type="match status" value="1"/>
</dbReference>
<keyword evidence="7" id="KW-0175">Coiled coil</keyword>
<protein>
    <submittedName>
        <fullName evidence="11">Uncharacterized protein</fullName>
    </submittedName>
</protein>
<keyword evidence="2" id="KW-0479">Metal-binding</keyword>
<dbReference type="Pfam" id="PF13765">
    <property type="entry name" value="PRY"/>
    <property type="match status" value="1"/>
</dbReference>
<evidence type="ECO:0000256" key="7">
    <source>
        <dbReference type="SAM" id="Coils"/>
    </source>
</evidence>
<dbReference type="SUPFAM" id="SSF49899">
    <property type="entry name" value="Concanavalin A-like lectins/glucanases"/>
    <property type="match status" value="1"/>
</dbReference>
<keyword evidence="5" id="KW-0391">Immunity</keyword>
<dbReference type="Pfam" id="PF15227">
    <property type="entry name" value="zf-C3HC4_4"/>
    <property type="match status" value="1"/>
</dbReference>
<dbReference type="SMART" id="SM00589">
    <property type="entry name" value="PRY"/>
    <property type="match status" value="1"/>
</dbReference>
<evidence type="ECO:0000313" key="11">
    <source>
        <dbReference type="EMBL" id="KAK7172438.1"/>
    </source>
</evidence>